<dbReference type="PROSITE" id="PS01256">
    <property type="entry name" value="CULLIN_1"/>
    <property type="match status" value="1"/>
</dbReference>
<dbReference type="FunFam" id="1.20.1310.10:FF:000001">
    <property type="entry name" value="Cullin 3"/>
    <property type="match status" value="1"/>
</dbReference>
<dbReference type="FunFam" id="1.10.10.10:FF:000050">
    <property type="entry name" value="Cullin 4B"/>
    <property type="match status" value="1"/>
</dbReference>
<dbReference type="AlphaFoldDB" id="A0A978VZM3"/>
<evidence type="ECO:0000313" key="12">
    <source>
        <dbReference type="Proteomes" id="UP000813462"/>
    </source>
</evidence>
<dbReference type="GO" id="GO:0031625">
    <property type="term" value="F:ubiquitin protein ligase binding"/>
    <property type="evidence" value="ECO:0007669"/>
    <property type="project" value="InterPro"/>
</dbReference>
<proteinExistence type="inferred from homology"/>
<organism evidence="11 12">
    <name type="scientific">Ziziphus jujuba var. spinosa</name>
    <dbReference type="NCBI Taxonomy" id="714518"/>
    <lineage>
        <taxon>Eukaryota</taxon>
        <taxon>Viridiplantae</taxon>
        <taxon>Streptophyta</taxon>
        <taxon>Embryophyta</taxon>
        <taxon>Tracheophyta</taxon>
        <taxon>Spermatophyta</taxon>
        <taxon>Magnoliopsida</taxon>
        <taxon>eudicotyledons</taxon>
        <taxon>Gunneridae</taxon>
        <taxon>Pentapetalae</taxon>
        <taxon>rosids</taxon>
        <taxon>fabids</taxon>
        <taxon>Rosales</taxon>
        <taxon>Rhamnaceae</taxon>
        <taxon>Paliureae</taxon>
        <taxon>Ziziphus</taxon>
    </lineage>
</organism>
<dbReference type="PROSITE" id="PS50069">
    <property type="entry name" value="CULLIN_2"/>
    <property type="match status" value="1"/>
</dbReference>
<dbReference type="FunFam" id="1.20.1310.10:FF:000004">
    <property type="entry name" value="Cullin 4B"/>
    <property type="match status" value="1"/>
</dbReference>
<evidence type="ECO:0000259" key="10">
    <source>
        <dbReference type="PROSITE" id="PS50069"/>
    </source>
</evidence>
<dbReference type="Pfam" id="PF00888">
    <property type="entry name" value="Cullin"/>
    <property type="match status" value="1"/>
</dbReference>
<feature type="region of interest" description="Disordered" evidence="9">
    <location>
        <begin position="83"/>
        <end position="112"/>
    </location>
</feature>
<evidence type="ECO:0000256" key="7">
    <source>
        <dbReference type="PROSITE-ProRule" id="PRU00330"/>
    </source>
</evidence>
<dbReference type="FunFam" id="1.20.1310.10:FF:000024">
    <property type="entry name" value="Cullin-4 like"/>
    <property type="match status" value="1"/>
</dbReference>
<evidence type="ECO:0000256" key="2">
    <source>
        <dbReference type="ARBA" id="ARBA00006019"/>
    </source>
</evidence>
<dbReference type="InterPro" id="IPR001373">
    <property type="entry name" value="Cullin_N"/>
</dbReference>
<dbReference type="InterPro" id="IPR016159">
    <property type="entry name" value="Cullin_repeat-like_dom_sf"/>
</dbReference>
<keyword evidence="3" id="KW-1017">Isopeptide bond</keyword>
<dbReference type="InterPro" id="IPR036388">
    <property type="entry name" value="WH-like_DNA-bd_sf"/>
</dbReference>
<comment type="pathway">
    <text evidence="1">Protein modification; protein ubiquitination.</text>
</comment>
<dbReference type="InterPro" id="IPR036390">
    <property type="entry name" value="WH_DNA-bd_sf"/>
</dbReference>
<dbReference type="PANTHER" id="PTHR11932">
    <property type="entry name" value="CULLIN"/>
    <property type="match status" value="1"/>
</dbReference>
<feature type="region of interest" description="Disordered" evidence="9">
    <location>
        <begin position="1"/>
        <end position="40"/>
    </location>
</feature>
<accession>A0A978VZM3</accession>
<evidence type="ECO:0000256" key="8">
    <source>
        <dbReference type="RuleBase" id="RU003829"/>
    </source>
</evidence>
<protein>
    <recommendedName>
        <fullName evidence="6">Cullin-4</fullName>
    </recommendedName>
</protein>
<dbReference type="Proteomes" id="UP000813462">
    <property type="component" value="Unassembled WGS sequence"/>
</dbReference>
<reference evidence="11" key="1">
    <citation type="journal article" date="2021" name="Front. Plant Sci.">
        <title>Chromosome-Scale Genome Assembly for Chinese Sour Jujube and Insights Into Its Genome Evolution and Domestication Signature.</title>
        <authorList>
            <person name="Shen L.-Y."/>
            <person name="Luo H."/>
            <person name="Wang X.-L."/>
            <person name="Wang X.-M."/>
            <person name="Qiu X.-J."/>
            <person name="Liu H."/>
            <person name="Zhou S.-S."/>
            <person name="Jia K.-H."/>
            <person name="Nie S."/>
            <person name="Bao Y.-T."/>
            <person name="Zhang R.-G."/>
            <person name="Yun Q.-Z."/>
            <person name="Chai Y.-H."/>
            <person name="Lu J.-Y."/>
            <person name="Li Y."/>
            <person name="Zhao S.-W."/>
            <person name="Mao J.-F."/>
            <person name="Jia S.-G."/>
            <person name="Mao Y.-M."/>
        </authorList>
    </citation>
    <scope>NUCLEOTIDE SEQUENCE</scope>
    <source>
        <strain evidence="11">AT0</strain>
        <tissue evidence="11">Leaf</tissue>
    </source>
</reference>
<evidence type="ECO:0000256" key="3">
    <source>
        <dbReference type="ARBA" id="ARBA00022499"/>
    </source>
</evidence>
<evidence type="ECO:0000313" key="11">
    <source>
        <dbReference type="EMBL" id="KAH7545157.1"/>
    </source>
</evidence>
<dbReference type="InterPro" id="IPR059120">
    <property type="entry name" value="Cullin-like_AB"/>
</dbReference>
<dbReference type="Pfam" id="PF10557">
    <property type="entry name" value="Cullin_Nedd8"/>
    <property type="match status" value="1"/>
</dbReference>
<dbReference type="SMART" id="SM00884">
    <property type="entry name" value="Cullin_Nedd8"/>
    <property type="match status" value="1"/>
</dbReference>
<keyword evidence="4" id="KW-0833">Ubl conjugation pathway</keyword>
<evidence type="ECO:0000256" key="4">
    <source>
        <dbReference type="ARBA" id="ARBA00022786"/>
    </source>
</evidence>
<feature type="compositionally biased region" description="Low complexity" evidence="9">
    <location>
        <begin position="8"/>
        <end position="38"/>
    </location>
</feature>
<evidence type="ECO:0000256" key="5">
    <source>
        <dbReference type="ARBA" id="ARBA00022843"/>
    </source>
</evidence>
<evidence type="ECO:0000256" key="6">
    <source>
        <dbReference type="ARBA" id="ARBA00069613"/>
    </source>
</evidence>
<dbReference type="InterPro" id="IPR019559">
    <property type="entry name" value="Cullin_neddylation_domain"/>
</dbReference>
<dbReference type="EMBL" id="JAEACU010000001">
    <property type="protein sequence ID" value="KAH7545157.1"/>
    <property type="molecule type" value="Genomic_DNA"/>
</dbReference>
<comment type="similarity">
    <text evidence="2 7 8">Belongs to the cullin family.</text>
</comment>
<sequence>MSHLTKRSASNITNTPSAATTSSSSSSSSSSAAASASSFAGPLMKKAKSQAVACSLDPNKNGLHTQDFNSPDNDVVFDPSSMAIDEDLKPDDPSSALHSGRAVAANLSRKKATPPQPAKKLVIKLVKGLIPDHTLSCLGFWFSKNTSLVFGFEVQFSPHLGLPKLTDIGENTLVSNQSRKSLLMAIQNGGCNGVSSAQQLGDVQSQIWTYDVRLRLTDSFQFIFTFCLHKAKPTLPTNFEEETWAKLKSAICAIFLKQPNSCDLEKLYQAVNDLCLHKMGGNLYQRIEKECETHIAAALHSLVGQSPDLVVFLSLVERCWQDLCAQMLMIRGIALYLDRTYVKQTPNVRSLWDMGLQLFRKHLSLSPEVEHKTVTGLLRMIEKERLGEAVDRALLNHLLKMFTALGIYAESFEKPFLECTSEFYAAEGMNYMQQSDVPDYLKHVETRLHEEHERCLLYLDASTRKPLIATAEKQLLERHISAILDKGFMMLVDGHRIEDLQRIYNLFCRVNALESLRQALSSYIRRTGQAIVMDEEKDKDMVASLLEFKASLDTIWEESFFKNEAFCNTIKDAFEHLINLRQVSWVFCVGLSRNRPAELIAKFLDEKLRAGNKGTSEEELEGTLDKVLVLFRFIQGKDVFEAFYKKDLAKRLLLGKSASIDAEKSMISKLKTECGSQFTNKLEGMFKDIELSKEINESFKQSSQARTKLPSGIEMSVHVLTTGYWPTYPPMDVRLPHELNVYQDIFKEFYLSKYSGRRLMWQNSLGHCVLKAEFPKGKKELAVSLFQTVVLMLFNDAEKLSFQDIKDSTAIEDKELRRTLQSLACGKVRVLQKLPKGRDVEDDDSFIFNDGFTAPLYRIKVNAIQMKETVEENTSTTERVFQDRQYQVDAAIVRIMKTRKVLSHTLLITELFQQLKFPIKPADLKKRIESLIDREYLERDKNNPQIYNYLA</sequence>
<dbReference type="SMART" id="SM00182">
    <property type="entry name" value="CULLIN"/>
    <property type="match status" value="1"/>
</dbReference>
<name>A0A978VZM3_ZIZJJ</name>
<dbReference type="SUPFAM" id="SSF75632">
    <property type="entry name" value="Cullin homology domain"/>
    <property type="match status" value="1"/>
</dbReference>
<dbReference type="GO" id="GO:0031461">
    <property type="term" value="C:cullin-RING ubiquitin ligase complex"/>
    <property type="evidence" value="ECO:0007669"/>
    <property type="project" value="InterPro"/>
</dbReference>
<dbReference type="InterPro" id="IPR016158">
    <property type="entry name" value="Cullin_homology"/>
</dbReference>
<evidence type="ECO:0000256" key="1">
    <source>
        <dbReference type="ARBA" id="ARBA00004906"/>
    </source>
</evidence>
<dbReference type="Gene3D" id="1.10.10.10">
    <property type="entry name" value="Winged helix-like DNA-binding domain superfamily/Winged helix DNA-binding domain"/>
    <property type="match status" value="1"/>
</dbReference>
<dbReference type="Gene3D" id="3.30.230.130">
    <property type="entry name" value="Cullin, Chain C, Domain 2"/>
    <property type="match status" value="1"/>
</dbReference>
<dbReference type="SUPFAM" id="SSF74788">
    <property type="entry name" value="Cullin repeat-like"/>
    <property type="match status" value="1"/>
</dbReference>
<feature type="domain" description="Cullin family profile" evidence="10">
    <location>
        <begin position="595"/>
        <end position="824"/>
    </location>
</feature>
<keyword evidence="5" id="KW-0832">Ubl conjugation</keyword>
<dbReference type="InterPro" id="IPR016157">
    <property type="entry name" value="Cullin_CS"/>
</dbReference>
<dbReference type="FunFam" id="1.20.1310.10:FF:000030">
    <property type="entry name" value="Cullin-4"/>
    <property type="match status" value="1"/>
</dbReference>
<dbReference type="GO" id="GO:0005634">
    <property type="term" value="C:nucleus"/>
    <property type="evidence" value="ECO:0007669"/>
    <property type="project" value="UniProtKB-ARBA"/>
</dbReference>
<dbReference type="Pfam" id="PF26557">
    <property type="entry name" value="Cullin_AB"/>
    <property type="match status" value="1"/>
</dbReference>
<evidence type="ECO:0000256" key="9">
    <source>
        <dbReference type="SAM" id="MobiDB-lite"/>
    </source>
</evidence>
<dbReference type="GO" id="GO:0006511">
    <property type="term" value="P:ubiquitin-dependent protein catabolic process"/>
    <property type="evidence" value="ECO:0007669"/>
    <property type="project" value="InterPro"/>
</dbReference>
<gene>
    <name evidence="11" type="ORF">FEM48_Zijuj01G0063800</name>
</gene>
<dbReference type="InterPro" id="IPR036317">
    <property type="entry name" value="Cullin_homology_sf"/>
</dbReference>
<dbReference type="SUPFAM" id="SSF46785">
    <property type="entry name" value="Winged helix' DNA-binding domain"/>
    <property type="match status" value="1"/>
</dbReference>
<dbReference type="Gene3D" id="1.20.1310.10">
    <property type="entry name" value="Cullin Repeats"/>
    <property type="match status" value="4"/>
</dbReference>
<dbReference type="FunFam" id="3.30.230.130:FF:000006">
    <property type="entry name" value="Cullin-4 like"/>
    <property type="match status" value="1"/>
</dbReference>
<comment type="caution">
    <text evidence="11">The sequence shown here is derived from an EMBL/GenBank/DDBJ whole genome shotgun (WGS) entry which is preliminary data.</text>
</comment>
<dbReference type="InterPro" id="IPR045093">
    <property type="entry name" value="Cullin"/>
</dbReference>